<dbReference type="Proteomes" id="UP000231701">
    <property type="component" value="Chromosome"/>
</dbReference>
<dbReference type="AlphaFoldDB" id="A0A2K8L5C4"/>
<evidence type="ECO:0000313" key="2">
    <source>
        <dbReference type="Proteomes" id="UP000231701"/>
    </source>
</evidence>
<dbReference type="EMBL" id="CP018799">
    <property type="protein sequence ID" value="ATX80194.1"/>
    <property type="molecule type" value="Genomic_DNA"/>
</dbReference>
<accession>A0A2K8L5C4</accession>
<sequence>MKLKKLLKRLNFFDAHAGQLKESEEGLSKVIKKLQQKEAMLKAEISSETDDDERELLQQELSVIVSQTRKGAELLARIREKPEA</sequence>
<dbReference type="RefSeq" id="WP_100277995.1">
    <property type="nucleotide sequence ID" value="NZ_CP018799.1"/>
</dbReference>
<reference evidence="1 2" key="1">
    <citation type="submission" date="2016-12" db="EMBL/GenBank/DDBJ databases">
        <title>Isolation and genomic insights into novel planktonic Zetaproteobacteria from stratified waters of the Chesapeake Bay.</title>
        <authorList>
            <person name="McAllister S.M."/>
            <person name="Kato S."/>
            <person name="Chan C.S."/>
            <person name="Chiu B.K."/>
            <person name="Field E.K."/>
        </authorList>
    </citation>
    <scope>NUCLEOTIDE SEQUENCE [LARGE SCALE GENOMIC DNA]</scope>
    <source>
        <strain evidence="1 2">CP-5</strain>
    </source>
</reference>
<proteinExistence type="predicted"/>
<keyword evidence="2" id="KW-1185">Reference proteome</keyword>
<protein>
    <submittedName>
        <fullName evidence="1">Uncharacterized protein</fullName>
    </submittedName>
</protein>
<dbReference type="KEGG" id="maes:Ga0123461_1781"/>
<gene>
    <name evidence="1" type="ORF">Ga0123461_1781</name>
</gene>
<evidence type="ECO:0000313" key="1">
    <source>
        <dbReference type="EMBL" id="ATX80194.1"/>
    </source>
</evidence>
<organism evidence="1 2">
    <name type="scientific">Mariprofundus aestuarium</name>
    <dbReference type="NCBI Taxonomy" id="1921086"/>
    <lineage>
        <taxon>Bacteria</taxon>
        <taxon>Pseudomonadati</taxon>
        <taxon>Pseudomonadota</taxon>
        <taxon>Candidatius Mariprofundia</taxon>
        <taxon>Mariprofundales</taxon>
        <taxon>Mariprofundaceae</taxon>
        <taxon>Mariprofundus</taxon>
    </lineage>
</organism>
<name>A0A2K8L5C4_MARES</name>